<dbReference type="Proteomes" id="UP000429523">
    <property type="component" value="Unassembled WGS sequence"/>
</dbReference>
<evidence type="ECO:0000313" key="3">
    <source>
        <dbReference type="EMBL" id="KAE9147230.1"/>
    </source>
</evidence>
<evidence type="ECO:0000313" key="8">
    <source>
        <dbReference type="EMBL" id="KAE9328063.1"/>
    </source>
</evidence>
<dbReference type="EMBL" id="QXGF01000058">
    <property type="protein sequence ID" value="KAE8948167.1"/>
    <property type="molecule type" value="Genomic_DNA"/>
</dbReference>
<dbReference type="Proteomes" id="UP000440732">
    <property type="component" value="Unassembled WGS sequence"/>
</dbReference>
<evidence type="ECO:0000313" key="5">
    <source>
        <dbReference type="EMBL" id="KAE9240803.1"/>
    </source>
</evidence>
<dbReference type="Proteomes" id="UP000441208">
    <property type="component" value="Unassembled WGS sequence"/>
</dbReference>
<sequence length="64" mass="7714">MRQCGLIVFVLLQDRVNRCDTCISHAYFRFFLSAQINSDFVLYFVGRRYCPCFQTMFQVKTWET</sequence>
<accession>A0A6A3T509</accession>
<dbReference type="EMBL" id="QXFY01001106">
    <property type="protein sequence ID" value="KAE9328063.1"/>
    <property type="molecule type" value="Genomic_DNA"/>
</dbReference>
<dbReference type="EMBL" id="QXGD01000182">
    <property type="protein sequence ID" value="KAE9248918.1"/>
    <property type="molecule type" value="Genomic_DNA"/>
</dbReference>
<evidence type="ECO:0000313" key="11">
    <source>
        <dbReference type="Proteomes" id="UP000437068"/>
    </source>
</evidence>
<evidence type="ECO:0000313" key="16">
    <source>
        <dbReference type="Proteomes" id="UP000486351"/>
    </source>
</evidence>
<reference evidence="9 10" key="1">
    <citation type="submission" date="2018-08" db="EMBL/GenBank/DDBJ databases">
        <title>Genomic investigation of the strawberry pathogen Phytophthora fragariae indicates pathogenicity is determined by transcriptional variation in three key races.</title>
        <authorList>
            <person name="Adams T.M."/>
            <person name="Armitage A.D."/>
            <person name="Sobczyk M.K."/>
            <person name="Bates H.J."/>
            <person name="Dunwell J.M."/>
            <person name="Nellist C.F."/>
            <person name="Harrison R.J."/>
        </authorList>
    </citation>
    <scope>NUCLEOTIDE SEQUENCE [LARGE SCALE GENOMIC DNA]</scope>
    <source>
        <strain evidence="7 11">A4</strain>
        <strain evidence="6 12">BC-1</strain>
        <strain evidence="5 15">BC-23</strain>
        <strain evidence="4 10">NOV-27</strain>
        <strain evidence="3 13">NOV-5</strain>
        <strain evidence="2 14">NOV-71</strain>
        <strain evidence="8 16">NOV-77</strain>
        <strain evidence="1 9">NOV-9</strain>
    </source>
</reference>
<dbReference type="EMBL" id="QXGC01000316">
    <property type="protein sequence ID" value="KAE9240803.1"/>
    <property type="molecule type" value="Genomic_DNA"/>
</dbReference>
<evidence type="ECO:0000313" key="6">
    <source>
        <dbReference type="EMBL" id="KAE9248918.1"/>
    </source>
</evidence>
<gene>
    <name evidence="7" type="ORF">PF001_g16097</name>
    <name evidence="6" type="ORF">PF002_g5549</name>
    <name evidence="5" type="ORF">PF004_g7340</name>
    <name evidence="4" type="ORF">PF005_g4694</name>
    <name evidence="3" type="ORF">PF006_g8074</name>
    <name evidence="2" type="ORF">PF007_g4811</name>
    <name evidence="8" type="ORF">PF008_g16263</name>
    <name evidence="1" type="ORF">PF009_g2246</name>
</gene>
<dbReference type="EMBL" id="QXFZ01000157">
    <property type="protein sequence ID" value="KAE9129660.1"/>
    <property type="molecule type" value="Genomic_DNA"/>
</dbReference>
<dbReference type="Proteomes" id="UP000476176">
    <property type="component" value="Unassembled WGS sequence"/>
</dbReference>
<dbReference type="Proteomes" id="UP000486351">
    <property type="component" value="Unassembled WGS sequence"/>
</dbReference>
<proteinExistence type="predicted"/>
<dbReference type="EMBL" id="QXGE01001085">
    <property type="protein sequence ID" value="KAE9298078.1"/>
    <property type="molecule type" value="Genomic_DNA"/>
</dbReference>
<evidence type="ECO:0000313" key="13">
    <source>
        <dbReference type="Proteomes" id="UP000440732"/>
    </source>
</evidence>
<evidence type="ECO:0000313" key="1">
    <source>
        <dbReference type="EMBL" id="KAE8948167.1"/>
    </source>
</evidence>
<evidence type="ECO:0000313" key="14">
    <source>
        <dbReference type="Proteomes" id="UP000441208"/>
    </source>
</evidence>
<comment type="caution">
    <text evidence="2">The sequence shown here is derived from an EMBL/GenBank/DDBJ whole genome shotgun (WGS) entry which is preliminary data.</text>
</comment>
<organism evidence="2 14">
    <name type="scientific">Phytophthora fragariae</name>
    <dbReference type="NCBI Taxonomy" id="53985"/>
    <lineage>
        <taxon>Eukaryota</taxon>
        <taxon>Sar</taxon>
        <taxon>Stramenopiles</taxon>
        <taxon>Oomycota</taxon>
        <taxon>Peronosporomycetes</taxon>
        <taxon>Peronosporales</taxon>
        <taxon>Peronosporaceae</taxon>
        <taxon>Phytophthora</taxon>
    </lineage>
</organism>
<evidence type="ECO:0000313" key="10">
    <source>
        <dbReference type="Proteomes" id="UP000433483"/>
    </source>
</evidence>
<keyword evidence="10" id="KW-1185">Reference proteome</keyword>
<evidence type="ECO:0000313" key="15">
    <source>
        <dbReference type="Proteomes" id="UP000476176"/>
    </source>
</evidence>
<evidence type="ECO:0000313" key="4">
    <source>
        <dbReference type="EMBL" id="KAE9227508.1"/>
    </source>
</evidence>
<evidence type="ECO:0000313" key="12">
    <source>
        <dbReference type="Proteomes" id="UP000440367"/>
    </source>
</evidence>
<evidence type="ECO:0000313" key="9">
    <source>
        <dbReference type="Proteomes" id="UP000429523"/>
    </source>
</evidence>
<evidence type="ECO:0000313" key="2">
    <source>
        <dbReference type="EMBL" id="KAE9129660.1"/>
    </source>
</evidence>
<dbReference type="EMBL" id="QXGA01000361">
    <property type="protein sequence ID" value="KAE9147230.1"/>
    <property type="molecule type" value="Genomic_DNA"/>
</dbReference>
<dbReference type="Proteomes" id="UP000437068">
    <property type="component" value="Unassembled WGS sequence"/>
</dbReference>
<protein>
    <submittedName>
        <fullName evidence="2">Uncharacterized protein</fullName>
    </submittedName>
</protein>
<dbReference type="Proteomes" id="UP000433483">
    <property type="component" value="Unassembled WGS sequence"/>
</dbReference>
<name>A0A6A3T509_9STRA</name>
<dbReference type="AlphaFoldDB" id="A0A6A3T509"/>
<dbReference type="EMBL" id="QXGB01000154">
    <property type="protein sequence ID" value="KAE9227508.1"/>
    <property type="molecule type" value="Genomic_DNA"/>
</dbReference>
<dbReference type="Proteomes" id="UP000440367">
    <property type="component" value="Unassembled WGS sequence"/>
</dbReference>
<evidence type="ECO:0000313" key="7">
    <source>
        <dbReference type="EMBL" id="KAE9298078.1"/>
    </source>
</evidence>